<accession>A0A8H3YGD1</accession>
<gene>
    <name evidence="2" type="ORF">NliqN6_5016</name>
</gene>
<name>A0A8H3YGD1_9TREE</name>
<evidence type="ECO:0000313" key="2">
    <source>
        <dbReference type="EMBL" id="GHJ88614.1"/>
    </source>
</evidence>
<feature type="compositionally biased region" description="Basic and acidic residues" evidence="1">
    <location>
        <begin position="363"/>
        <end position="378"/>
    </location>
</feature>
<dbReference type="PANTHER" id="PTHR38698">
    <property type="entry name" value="EXPRESSED PROTEIN"/>
    <property type="match status" value="1"/>
</dbReference>
<dbReference type="AlphaFoldDB" id="A0A8H3YGD1"/>
<feature type="region of interest" description="Disordered" evidence="1">
    <location>
        <begin position="352"/>
        <end position="378"/>
    </location>
</feature>
<dbReference type="Proteomes" id="UP000620104">
    <property type="component" value="Unassembled WGS sequence"/>
</dbReference>
<comment type="caution">
    <text evidence="2">The sequence shown here is derived from an EMBL/GenBank/DDBJ whole genome shotgun (WGS) entry which is preliminary data.</text>
</comment>
<feature type="compositionally biased region" description="Polar residues" evidence="1">
    <location>
        <begin position="476"/>
        <end position="500"/>
    </location>
</feature>
<proteinExistence type="predicted"/>
<evidence type="ECO:0000313" key="3">
    <source>
        <dbReference type="Proteomes" id="UP000620104"/>
    </source>
</evidence>
<feature type="compositionally biased region" description="Acidic residues" evidence="1">
    <location>
        <begin position="178"/>
        <end position="192"/>
    </location>
</feature>
<dbReference type="PANTHER" id="PTHR38698:SF1">
    <property type="entry name" value="FUNGAL PROTEIN"/>
    <property type="match status" value="1"/>
</dbReference>
<protein>
    <submittedName>
        <fullName evidence="2">Uncharacterized protein</fullName>
    </submittedName>
</protein>
<keyword evidence="3" id="KW-1185">Reference proteome</keyword>
<dbReference type="OrthoDB" id="5378975at2759"/>
<feature type="compositionally biased region" description="Basic and acidic residues" evidence="1">
    <location>
        <begin position="106"/>
        <end position="119"/>
    </location>
</feature>
<evidence type="ECO:0000256" key="1">
    <source>
        <dbReference type="SAM" id="MobiDB-lite"/>
    </source>
</evidence>
<dbReference type="InterPro" id="IPR031355">
    <property type="entry name" value="YBL010C/LAA2-like"/>
</dbReference>
<sequence length="500" mass="54460">MSLDDLGSSAWADAASPGNSPKLSDRDIWGIPNQPQQRTIVDEKDGQDILASGNKLAEEEVAWTQSDSGKVSHEEESSSNAESDLAVSTQSANLQESNGPLEESEEKVLERDTLPEHESPNQVSPEPIPNHLTASPRIPEPAFDEEEDDGFGDFDSPQPLATAQTEPKGGTGSFAPPADDDFGDFGDFEDFDAAPPAETTESQSAFGVLPSDGTLGGFTDEPEESVWDDPNRPPPLKSLNLEPFPPADLQDQISTLLDAIFPTRRDDTLCSHLTREPIRQVDGIQQILYTETSRELYTQLITPPDLKPLDWKRSRVRREQLISLGVPVNLDEVDSTRLPPLKIVTKESEARAAAGRNGLGAQERQRTKDERKLGEAPKFDKERAERLLSYREDQLGLVPAAYLTRMQQDLVAACSSASALVAHLKQIQEIRKDDNKQKNDQIAGLIAQAQRIKAGESVGGGGGGTGGGLFRKGSVKRSSMTLSGMNTPRRMNSPGMQMSR</sequence>
<reference evidence="2" key="1">
    <citation type="submission" date="2020-07" db="EMBL/GenBank/DDBJ databases">
        <title>Draft Genome Sequence of a Deep-Sea Yeast, Naganishia (Cryptococcus) liquefaciens strain N6.</title>
        <authorList>
            <person name="Han Y.W."/>
            <person name="Kajitani R."/>
            <person name="Morimoto H."/>
            <person name="Parhat M."/>
            <person name="Tsubouchi H."/>
            <person name="Bakenova O."/>
            <person name="Ogata M."/>
            <person name="Argunhan B."/>
            <person name="Aoki R."/>
            <person name="Kajiwara S."/>
            <person name="Itoh T."/>
            <person name="Iwasaki H."/>
        </authorList>
    </citation>
    <scope>NUCLEOTIDE SEQUENCE</scope>
    <source>
        <strain evidence="2">N6</strain>
    </source>
</reference>
<feature type="compositionally biased region" description="Acidic residues" evidence="1">
    <location>
        <begin position="142"/>
        <end position="152"/>
    </location>
</feature>
<dbReference type="Pfam" id="PF17104">
    <property type="entry name" value="YBL010C_LAA2"/>
    <property type="match status" value="1"/>
</dbReference>
<feature type="compositionally biased region" description="Low complexity" evidence="1">
    <location>
        <begin position="352"/>
        <end position="361"/>
    </location>
</feature>
<feature type="region of interest" description="Disordered" evidence="1">
    <location>
        <begin position="1"/>
        <end position="241"/>
    </location>
</feature>
<feature type="compositionally biased region" description="Polar residues" evidence="1">
    <location>
        <begin position="86"/>
        <end position="98"/>
    </location>
</feature>
<dbReference type="EMBL" id="BLZA01000030">
    <property type="protein sequence ID" value="GHJ88614.1"/>
    <property type="molecule type" value="Genomic_DNA"/>
</dbReference>
<feature type="compositionally biased region" description="Gly residues" evidence="1">
    <location>
        <begin position="457"/>
        <end position="470"/>
    </location>
</feature>
<feature type="region of interest" description="Disordered" evidence="1">
    <location>
        <begin position="455"/>
        <end position="500"/>
    </location>
</feature>
<organism evidence="2 3">
    <name type="scientific">Naganishia liquefaciens</name>
    <dbReference type="NCBI Taxonomy" id="104408"/>
    <lineage>
        <taxon>Eukaryota</taxon>
        <taxon>Fungi</taxon>
        <taxon>Dikarya</taxon>
        <taxon>Basidiomycota</taxon>
        <taxon>Agaricomycotina</taxon>
        <taxon>Tremellomycetes</taxon>
        <taxon>Filobasidiales</taxon>
        <taxon>Filobasidiaceae</taxon>
        <taxon>Naganishia</taxon>
    </lineage>
</organism>